<evidence type="ECO:0000256" key="1">
    <source>
        <dbReference type="ARBA" id="ARBA00022723"/>
    </source>
</evidence>
<dbReference type="AlphaFoldDB" id="A0A9Q0CYY6"/>
<evidence type="ECO:0000313" key="6">
    <source>
        <dbReference type="Proteomes" id="UP001151287"/>
    </source>
</evidence>
<dbReference type="PANTHER" id="PTHR47991">
    <property type="entry name" value="OXOGLUTARATE/IRON-DEPENDENT DIOXYGENASE"/>
    <property type="match status" value="1"/>
</dbReference>
<accession>A0A9Q0CYY6</accession>
<protein>
    <recommendedName>
        <fullName evidence="4">Non-haem dioxygenase N-terminal domain-containing protein</fullName>
    </recommendedName>
</protein>
<sequence>MSKGEVHSQCAGYSLSVPNVQSLATSLNKSTQIPERYVQSEANINPIARTIEIELPIIDLAKLIDPEFSKEEAAKLHRTCQEWSFFQLVNHGVPEELIEGLKENTKEFFNKPLEEKMVYKQDNDGTLQGYGQMFLLSEEQKLDWSDMFYVMTRPVALRNMKFWPTSPSTFRYNMDRYSLELTKVASCLWQYIATNLGVAPEVFEQLFKDHPQGLRFNYYPPCPKADKVIGIAPHSDA</sequence>
<comment type="caution">
    <text evidence="5">The sequence shown here is derived from an EMBL/GenBank/DDBJ whole genome shotgun (WGS) entry which is preliminary data.</text>
</comment>
<dbReference type="FunFam" id="2.60.120.330:FF:000079">
    <property type="entry name" value="Protein SRG1"/>
    <property type="match status" value="1"/>
</dbReference>
<dbReference type="InterPro" id="IPR027443">
    <property type="entry name" value="IPNS-like_sf"/>
</dbReference>
<dbReference type="Gene3D" id="2.60.120.330">
    <property type="entry name" value="B-lactam Antibiotic, Isopenicillin N Synthase, Chain"/>
    <property type="match status" value="1"/>
</dbReference>
<keyword evidence="2" id="KW-0560">Oxidoreductase</keyword>
<keyword evidence="1" id="KW-0479">Metal-binding</keyword>
<dbReference type="GO" id="GO:0016491">
    <property type="term" value="F:oxidoreductase activity"/>
    <property type="evidence" value="ECO:0007669"/>
    <property type="project" value="UniProtKB-KW"/>
</dbReference>
<feature type="domain" description="Non-haem dioxygenase N-terminal" evidence="4">
    <location>
        <begin position="55"/>
        <end position="165"/>
    </location>
</feature>
<dbReference type="Proteomes" id="UP001151287">
    <property type="component" value="Unassembled WGS sequence"/>
</dbReference>
<dbReference type="InterPro" id="IPR050295">
    <property type="entry name" value="Plant_2OG-oxidoreductases"/>
</dbReference>
<dbReference type="OrthoDB" id="782039at2759"/>
<evidence type="ECO:0000256" key="3">
    <source>
        <dbReference type="ARBA" id="ARBA00023004"/>
    </source>
</evidence>
<name>A0A9Q0CYY6_9POAL</name>
<evidence type="ECO:0000313" key="5">
    <source>
        <dbReference type="EMBL" id="KAJ1702262.1"/>
    </source>
</evidence>
<dbReference type="SUPFAM" id="SSF51197">
    <property type="entry name" value="Clavaminate synthase-like"/>
    <property type="match status" value="1"/>
</dbReference>
<dbReference type="EMBL" id="JAMQYH010000001">
    <property type="protein sequence ID" value="KAJ1702262.1"/>
    <property type="molecule type" value="Genomic_DNA"/>
</dbReference>
<evidence type="ECO:0000259" key="4">
    <source>
        <dbReference type="Pfam" id="PF14226"/>
    </source>
</evidence>
<keyword evidence="6" id="KW-1185">Reference proteome</keyword>
<evidence type="ECO:0000256" key="2">
    <source>
        <dbReference type="ARBA" id="ARBA00023002"/>
    </source>
</evidence>
<dbReference type="Pfam" id="PF14226">
    <property type="entry name" value="DIOX_N"/>
    <property type="match status" value="1"/>
</dbReference>
<proteinExistence type="predicted"/>
<keyword evidence="3" id="KW-0408">Iron</keyword>
<dbReference type="InterPro" id="IPR026992">
    <property type="entry name" value="DIOX_N"/>
</dbReference>
<gene>
    <name evidence="5" type="ORF">LUZ63_002041</name>
</gene>
<reference evidence="5" key="1">
    <citation type="journal article" date="2022" name="Cell">
        <title>Repeat-based holocentromeres influence genome architecture and karyotype evolution.</title>
        <authorList>
            <person name="Hofstatter P.G."/>
            <person name="Thangavel G."/>
            <person name="Lux T."/>
            <person name="Neumann P."/>
            <person name="Vondrak T."/>
            <person name="Novak P."/>
            <person name="Zhang M."/>
            <person name="Costa L."/>
            <person name="Castellani M."/>
            <person name="Scott A."/>
            <person name="Toegelov H."/>
            <person name="Fuchs J."/>
            <person name="Mata-Sucre Y."/>
            <person name="Dias Y."/>
            <person name="Vanzela A.L.L."/>
            <person name="Huettel B."/>
            <person name="Almeida C.C.S."/>
            <person name="Simkova H."/>
            <person name="Souza G."/>
            <person name="Pedrosa-Harand A."/>
            <person name="Macas J."/>
            <person name="Mayer K.F.X."/>
            <person name="Houben A."/>
            <person name="Marques A."/>
        </authorList>
    </citation>
    <scope>NUCLEOTIDE SEQUENCE</scope>
    <source>
        <strain evidence="5">RhyBre1mFocal</strain>
    </source>
</reference>
<dbReference type="GO" id="GO:0046872">
    <property type="term" value="F:metal ion binding"/>
    <property type="evidence" value="ECO:0007669"/>
    <property type="project" value="UniProtKB-KW"/>
</dbReference>
<organism evidence="5 6">
    <name type="scientific">Rhynchospora breviuscula</name>
    <dbReference type="NCBI Taxonomy" id="2022672"/>
    <lineage>
        <taxon>Eukaryota</taxon>
        <taxon>Viridiplantae</taxon>
        <taxon>Streptophyta</taxon>
        <taxon>Embryophyta</taxon>
        <taxon>Tracheophyta</taxon>
        <taxon>Spermatophyta</taxon>
        <taxon>Magnoliopsida</taxon>
        <taxon>Liliopsida</taxon>
        <taxon>Poales</taxon>
        <taxon>Cyperaceae</taxon>
        <taxon>Cyperoideae</taxon>
        <taxon>Rhynchosporeae</taxon>
        <taxon>Rhynchospora</taxon>
    </lineage>
</organism>